<feature type="region of interest" description="Disordered" evidence="1">
    <location>
        <begin position="1520"/>
        <end position="1566"/>
    </location>
</feature>
<evidence type="ECO:0000259" key="3">
    <source>
        <dbReference type="Pfam" id="PF26180"/>
    </source>
</evidence>
<evidence type="ECO:0008006" key="6">
    <source>
        <dbReference type="Google" id="ProtNLM"/>
    </source>
</evidence>
<evidence type="ECO:0000256" key="1">
    <source>
        <dbReference type="SAM" id="MobiDB-lite"/>
    </source>
</evidence>
<feature type="compositionally biased region" description="Pro residues" evidence="1">
    <location>
        <begin position="1038"/>
        <end position="1050"/>
    </location>
</feature>
<feature type="compositionally biased region" description="Low complexity" evidence="1">
    <location>
        <begin position="884"/>
        <end position="893"/>
    </location>
</feature>
<feature type="compositionally biased region" description="Polar residues" evidence="1">
    <location>
        <begin position="1526"/>
        <end position="1538"/>
    </location>
</feature>
<dbReference type="Pfam" id="PF26180">
    <property type="entry name" value="PAP-OAS1"/>
    <property type="match status" value="1"/>
</dbReference>
<feature type="region of interest" description="Disordered" evidence="1">
    <location>
        <begin position="1358"/>
        <end position="1456"/>
    </location>
</feature>
<dbReference type="Proteomes" id="UP001633002">
    <property type="component" value="Unassembled WGS sequence"/>
</dbReference>
<evidence type="ECO:0000313" key="5">
    <source>
        <dbReference type="Proteomes" id="UP001633002"/>
    </source>
</evidence>
<feature type="region of interest" description="Disordered" evidence="1">
    <location>
        <begin position="506"/>
        <end position="601"/>
    </location>
</feature>
<feature type="region of interest" description="Disordered" evidence="1">
    <location>
        <begin position="836"/>
        <end position="911"/>
    </location>
</feature>
<proteinExistence type="predicted"/>
<feature type="compositionally biased region" description="Polar residues" evidence="1">
    <location>
        <begin position="874"/>
        <end position="883"/>
    </location>
</feature>
<dbReference type="EMBL" id="JBJQOH010000003">
    <property type="protein sequence ID" value="KAL3693060.1"/>
    <property type="molecule type" value="Genomic_DNA"/>
</dbReference>
<comment type="caution">
    <text evidence="4">The sequence shown here is derived from an EMBL/GenBank/DDBJ whole genome shotgun (WGS) entry which is preliminary data.</text>
</comment>
<dbReference type="InterPro" id="IPR058921">
    <property type="entry name" value="PAP/OAS1-rel"/>
</dbReference>
<dbReference type="SUPFAM" id="SSF81631">
    <property type="entry name" value="PAP/OAS1 substrate-binding domain"/>
    <property type="match status" value="1"/>
</dbReference>
<feature type="compositionally biased region" description="Basic and acidic residues" evidence="1">
    <location>
        <begin position="552"/>
        <end position="574"/>
    </location>
</feature>
<dbReference type="CDD" id="cd05402">
    <property type="entry name" value="NT_PAP_TUTase"/>
    <property type="match status" value="1"/>
</dbReference>
<feature type="compositionally biased region" description="Polar residues" evidence="1">
    <location>
        <begin position="401"/>
        <end position="416"/>
    </location>
</feature>
<dbReference type="Pfam" id="PF22600">
    <property type="entry name" value="MTPAP-like_central"/>
    <property type="match status" value="1"/>
</dbReference>
<organism evidence="4 5">
    <name type="scientific">Riccia sorocarpa</name>
    <dbReference type="NCBI Taxonomy" id="122646"/>
    <lineage>
        <taxon>Eukaryota</taxon>
        <taxon>Viridiplantae</taxon>
        <taxon>Streptophyta</taxon>
        <taxon>Embryophyta</taxon>
        <taxon>Marchantiophyta</taxon>
        <taxon>Marchantiopsida</taxon>
        <taxon>Marchantiidae</taxon>
        <taxon>Marchantiales</taxon>
        <taxon>Ricciaceae</taxon>
        <taxon>Riccia</taxon>
    </lineage>
</organism>
<feature type="compositionally biased region" description="Polar residues" evidence="1">
    <location>
        <begin position="628"/>
        <end position="639"/>
    </location>
</feature>
<dbReference type="InterPro" id="IPR043519">
    <property type="entry name" value="NT_sf"/>
</dbReference>
<dbReference type="PANTHER" id="PTHR45979:SF30">
    <property type="entry name" value="NUCLEOTIDYLTRANSFERASE"/>
    <property type="match status" value="1"/>
</dbReference>
<feature type="compositionally biased region" description="Low complexity" evidence="1">
    <location>
        <begin position="1051"/>
        <end position="1068"/>
    </location>
</feature>
<dbReference type="SUPFAM" id="SSF81301">
    <property type="entry name" value="Nucleotidyltransferase"/>
    <property type="match status" value="1"/>
</dbReference>
<feature type="domain" description="PAP/OAS1 substrate-binding-related" evidence="3">
    <location>
        <begin position="180"/>
        <end position="365"/>
    </location>
</feature>
<keyword evidence="5" id="KW-1185">Reference proteome</keyword>
<sequence length="1566" mass="168901">MDDSEGDKLPCGLVPEQAAAYAASFSKSISVDNERWAKAELRTAEIIEKIQPTRASEERRKAVAEFVRNLICKCFPCSPCKVFTFGSVPLLTYLPDGDIDLTIVSQDPSLKDTWANVVRSTLERTERSQDAEFRVREVQYIHAEVKLIKCVVENIIVDISFNQLGGLCTLCFLDEVDLLIGQNHFFKRSIILVKAWCYYESALLGAHHGLLSTYALETLVLYIFHVFHNSIRGPLEVLLRFLEFFSKFDWHRYCVSLWGPVPIAALPEIAGESPRKDGGELLLSQAFLKECCEAYAVFPSGQESQQRTFNAKYLNVVDPLRPVNNLGRSVNQTNSNRIVGTFGKSAEKLLKILNDSSKDIVEQLEDRRKGFFKRIRRKLDVLEVRRPDAPEFVARPIPGSLGSNHSNGYGPTSSMPLENGESIRSYGAETYYVDQRFQKPPGWVSDFDSRTHINARVAQNVGNLPSAALLQGVGDTSLSKTALAESPLANGVSGTVSNGCVSSFEPFPSNNVGGAGTVPKTDMGKGHSRRSSLEFPVEGATENGVGGSRQWGDARDLASSDVRTSEQGDVKSDTEEYPANGALPASSRTKHSGANFSSNHANSTAASRTAFSEYVGANGHFASEDSSEGSTAQRSSGNPSADREASRRGSWPGEQSGHRESGTVDSQGYAHRMQDTNSRGQPIPLALSLIPPTFVQIPSLALSHPGQMPMHLATSVAMPSTIGHPSLTLAAPPPPPPPPPPPLGLHSVHPSSVLGDSTLGLGHRGSPYYGMQLPRGPPAPPLPPGYFQGPAFLQSPVENSTLLNNRISAYPAQQVDEKSVDAQHRELWQQVEQLRVQDQPQHGAHRPVSNGASASNSSAVSQHTDSDSSVSTVMSRNQPQAATSCSSKSGSTSNVESSSDASYTRDASDDALVEEKVKSWREDVDMEISASTKGKVTHSEERSRGNKSSKSSREKRGQIKNKTSTNEDSVESLKSVDVPTSSAVESIVRWTPQGSADDSTVTQGYPQLVHSPASVIYPNLLPSSLPIPGNGSVNPEMSPYPPPPLLPPHRSPSLPTQSQAQSSTPSVTYSGGATNAFRTPVTELVTGTFSSGSAQRPRQMETASIHPPPYYQPGNPFFPSVYTVPIYYGMGIDFLGGFHFGNSVDNFDCSAVQAAENLRWKSAYQMGFGVGERLKAMGIPARAGFSAEQTASDQCESNENGVDLLSSDFQEHLHNLEVARLCQRPPLQAYQQPSYPSPSAKYYSGNYRSWEGPGRPMGPAINMLSNVMGHGHGLVQGPSLNASGRMVGSYPRAYTGPVAYGAEEQSKSHGGTGTYLPTPVILISCVFGFYVEFKCFCLPVLTILCGKLHDFLQRPGYYRDRQSSGNSRQHGGYGQDRNERTEREGHQGHNQYRNRSMGRAQNKYDIRSQNNSVGGVDRNNVDVKGGERGRDGQRLQDGHRKNTGQTGSIALSSPGQSTVTVLPATGSVDVPAGIHPVPVMTSNGKLPTSGMEAVPVPPVVMVSPLENRVGFLTEPLEFGSLGPVSSGISQEGTDTDTGVVTAPGPQGSALASGDRSPNGPSSPKQR</sequence>
<evidence type="ECO:0000259" key="2">
    <source>
        <dbReference type="Pfam" id="PF22600"/>
    </source>
</evidence>
<feature type="compositionally biased region" description="Basic and acidic residues" evidence="1">
    <location>
        <begin position="1376"/>
        <end position="1387"/>
    </location>
</feature>
<feature type="region of interest" description="Disordered" evidence="1">
    <location>
        <begin position="395"/>
        <end position="417"/>
    </location>
</feature>
<dbReference type="PANTHER" id="PTHR45979">
    <property type="entry name" value="PAP/OAS1 SUBSTRATE-BINDING DOMAIN SUPERFAMILY"/>
    <property type="match status" value="1"/>
</dbReference>
<dbReference type="Gene3D" id="3.30.460.10">
    <property type="entry name" value="Beta Polymerase, domain 2"/>
    <property type="match status" value="1"/>
</dbReference>
<dbReference type="InterPro" id="IPR054708">
    <property type="entry name" value="MTPAP-like_central"/>
</dbReference>
<feature type="region of interest" description="Disordered" evidence="1">
    <location>
        <begin position="929"/>
        <end position="982"/>
    </location>
</feature>
<name>A0ABD3HN80_9MARC</name>
<feature type="compositionally biased region" description="Polar residues" evidence="1">
    <location>
        <begin position="592"/>
        <end position="601"/>
    </location>
</feature>
<feature type="compositionally biased region" description="Basic and acidic residues" evidence="1">
    <location>
        <begin position="1419"/>
        <end position="1440"/>
    </location>
</feature>
<dbReference type="Gene3D" id="1.10.1410.10">
    <property type="match status" value="1"/>
</dbReference>
<feature type="domain" description="Poly(A) RNA polymerase mitochondrial-like central palm" evidence="2">
    <location>
        <begin position="45"/>
        <end position="167"/>
    </location>
</feature>
<evidence type="ECO:0000313" key="4">
    <source>
        <dbReference type="EMBL" id="KAL3693060.1"/>
    </source>
</evidence>
<gene>
    <name evidence="4" type="ORF">R1sor_006711</name>
</gene>
<dbReference type="InterPro" id="IPR058920">
    <property type="entry name" value="PAP-OAS1-bd-rel"/>
</dbReference>
<reference evidence="4 5" key="1">
    <citation type="submission" date="2024-09" db="EMBL/GenBank/DDBJ databases">
        <title>Chromosome-scale assembly of Riccia sorocarpa.</title>
        <authorList>
            <person name="Paukszto L."/>
        </authorList>
    </citation>
    <scope>NUCLEOTIDE SEQUENCE [LARGE SCALE GENOMIC DNA]</scope>
    <source>
        <strain evidence="4">LP-2024</strain>
        <tissue evidence="4">Aerial parts of the thallus</tissue>
    </source>
</reference>
<accession>A0ABD3HN80</accession>
<feature type="region of interest" description="Disordered" evidence="1">
    <location>
        <begin position="621"/>
        <end position="684"/>
    </location>
</feature>
<feature type="compositionally biased region" description="Polar residues" evidence="1">
    <location>
        <begin position="1443"/>
        <end position="1456"/>
    </location>
</feature>
<protein>
    <recommendedName>
        <fullName evidence="6">Polymerase nucleotidyl transferase domain-containing protein</fullName>
    </recommendedName>
</protein>
<feature type="compositionally biased region" description="Low complexity" evidence="1">
    <location>
        <begin position="848"/>
        <end position="873"/>
    </location>
</feature>
<feature type="region of interest" description="Disordered" evidence="1">
    <location>
        <begin position="1028"/>
        <end position="1073"/>
    </location>
</feature>